<evidence type="ECO:0008006" key="3">
    <source>
        <dbReference type="Google" id="ProtNLM"/>
    </source>
</evidence>
<evidence type="ECO:0000313" key="2">
    <source>
        <dbReference type="Proteomes" id="UP000284706"/>
    </source>
</evidence>
<name>A0A409W7U4_9AGAR</name>
<sequence>MKCLSRLGCLFGHSETSKFWNHKALYQEDGHILNDSRPRLPGEIWRKIIRYTIGLEGANTVEPGDPFLAPYIDEEYPEIDSDLFVDRANLSLVNSSWNIAVSEVTAEYLIIYSGRQLARQVETFETAILAHHSHRVSKPKKKKQNQAIRIRSRQRLMHAKPLGEWTTRIDFKIIGPYSVKDVLRLIQCTPNLRIYLNKNSSIDNIPRRPFPTEIVHGLIKYNAASLLRIDWAGTGECPKYADLVRLCTGLPHLMTLRLISIHSYHLRDLVSASPLVFPALKHLTLGPRPHSKTHRENSPLRWDPLIYFLCLNPRVQLPCLEYLDCDIVPQLWKQFFSLHGHKLQTLRTTSPYALKVLPEILEYCQNLKTLLISQGEATPMEFPAYHPNVARICILPSSDTHVRVPGDIFTCGAMWPLDNLLVGIERMVAPCLAELKIWNMEAYCARYEYRSWLQCWMLRWNLHRVAFLDKNGIPYEKIHDRDEAMLDLVRF</sequence>
<keyword evidence="2" id="KW-1185">Reference proteome</keyword>
<protein>
    <recommendedName>
        <fullName evidence="3">F-box domain-containing protein</fullName>
    </recommendedName>
</protein>
<dbReference type="Proteomes" id="UP000284706">
    <property type="component" value="Unassembled WGS sequence"/>
</dbReference>
<comment type="caution">
    <text evidence="1">The sequence shown here is derived from an EMBL/GenBank/DDBJ whole genome shotgun (WGS) entry which is preliminary data.</text>
</comment>
<dbReference type="InParanoid" id="A0A409W7U4"/>
<dbReference type="OrthoDB" id="3171058at2759"/>
<organism evidence="1 2">
    <name type="scientific">Gymnopilus dilepis</name>
    <dbReference type="NCBI Taxonomy" id="231916"/>
    <lineage>
        <taxon>Eukaryota</taxon>
        <taxon>Fungi</taxon>
        <taxon>Dikarya</taxon>
        <taxon>Basidiomycota</taxon>
        <taxon>Agaricomycotina</taxon>
        <taxon>Agaricomycetes</taxon>
        <taxon>Agaricomycetidae</taxon>
        <taxon>Agaricales</taxon>
        <taxon>Agaricineae</taxon>
        <taxon>Hymenogastraceae</taxon>
        <taxon>Gymnopilus</taxon>
    </lineage>
</organism>
<proteinExistence type="predicted"/>
<reference evidence="1 2" key="1">
    <citation type="journal article" date="2018" name="Evol. Lett.">
        <title>Horizontal gene cluster transfer increased hallucinogenic mushroom diversity.</title>
        <authorList>
            <person name="Reynolds H.T."/>
            <person name="Vijayakumar V."/>
            <person name="Gluck-Thaler E."/>
            <person name="Korotkin H.B."/>
            <person name="Matheny P.B."/>
            <person name="Slot J.C."/>
        </authorList>
    </citation>
    <scope>NUCLEOTIDE SEQUENCE [LARGE SCALE GENOMIC DNA]</scope>
    <source>
        <strain evidence="1 2">SRW20</strain>
    </source>
</reference>
<gene>
    <name evidence="1" type="ORF">CVT26_007471</name>
</gene>
<dbReference type="EMBL" id="NHYE01005328">
    <property type="protein sequence ID" value="PPQ74611.1"/>
    <property type="molecule type" value="Genomic_DNA"/>
</dbReference>
<dbReference type="AlphaFoldDB" id="A0A409W7U4"/>
<accession>A0A409W7U4</accession>
<evidence type="ECO:0000313" key="1">
    <source>
        <dbReference type="EMBL" id="PPQ74611.1"/>
    </source>
</evidence>